<sequence length="328" mass="36028">MLNPFSVFTQAFPPRPQFTEKDIPDLTGRVCIVTGANTGVGKEVAQILYSKNATVYATSRSEDKGKAAIASIKEAVPDSAGKLELLALDLADLTTIKRAADAFLAKETQLHLLINNAGVMMPPQGSKTAQGYELQMGTNCVGPFLFTKLLTPRLVETAKTAPENSVRVVWVSSSAAEVLSPYPAIEIDNLDYSKRDRLKEFKYGISKAGNYFHSTEFAKRHKADGVISLALNPGNLSSDLDRHITALIPTLFRRATTYPAINGAYTELFAALSPEVTIEKTGEWIVPWGRFYAIRDDLVQGSKSREEGGTGLAEDFWKWTEEQVKTYL</sequence>
<dbReference type="PANTHER" id="PTHR24320:SF236">
    <property type="entry name" value="SHORT-CHAIN DEHYDROGENASE-RELATED"/>
    <property type="match status" value="1"/>
</dbReference>
<dbReference type="Gene3D" id="3.40.50.720">
    <property type="entry name" value="NAD(P)-binding Rossmann-like Domain"/>
    <property type="match status" value="1"/>
</dbReference>
<dbReference type="PANTHER" id="PTHR24320">
    <property type="entry name" value="RETINOL DEHYDROGENASE"/>
    <property type="match status" value="1"/>
</dbReference>
<comment type="similarity">
    <text evidence="1">Belongs to the short-chain dehydrogenases/reductases (SDR) family.</text>
</comment>
<dbReference type="GO" id="GO:0016491">
    <property type="term" value="F:oxidoreductase activity"/>
    <property type="evidence" value="ECO:0007669"/>
    <property type="project" value="UniProtKB-KW"/>
</dbReference>
<dbReference type="SUPFAM" id="SSF51735">
    <property type="entry name" value="NAD(P)-binding Rossmann-fold domains"/>
    <property type="match status" value="1"/>
</dbReference>
<dbReference type="InterPro" id="IPR002347">
    <property type="entry name" value="SDR_fam"/>
</dbReference>
<dbReference type="AlphaFoldDB" id="A0A8H6MUE5"/>
<comment type="caution">
    <text evidence="4">The sequence shown here is derived from an EMBL/GenBank/DDBJ whole genome shotgun (WGS) entry which is preliminary data.</text>
</comment>
<evidence type="ECO:0000313" key="4">
    <source>
        <dbReference type="EMBL" id="KAF6809372.1"/>
    </source>
</evidence>
<dbReference type="InterPro" id="IPR036291">
    <property type="entry name" value="NAD(P)-bd_dom_sf"/>
</dbReference>
<evidence type="ECO:0000256" key="1">
    <source>
        <dbReference type="ARBA" id="ARBA00006484"/>
    </source>
</evidence>
<name>A0A8H6MUE5_9PEZI</name>
<evidence type="ECO:0000256" key="3">
    <source>
        <dbReference type="ARBA" id="ARBA00023002"/>
    </source>
</evidence>
<reference evidence="4 5" key="1">
    <citation type="journal article" date="2020" name="Phytopathology">
        <title>Genome Sequence Resources of Colletotrichum truncatum, C. plurivorum, C. musicola, and C. sojae: Four Species Pathogenic to Soybean (Glycine max).</title>
        <authorList>
            <person name="Rogerio F."/>
            <person name="Boufleur T.R."/>
            <person name="Ciampi-Guillardi M."/>
            <person name="Sukno S.A."/>
            <person name="Thon M.R."/>
            <person name="Massola Junior N.S."/>
            <person name="Baroncelli R."/>
        </authorList>
    </citation>
    <scope>NUCLEOTIDE SEQUENCE [LARGE SCALE GENOMIC DNA]</scope>
    <source>
        <strain evidence="4 5">LFN0009</strain>
    </source>
</reference>
<dbReference type="Pfam" id="PF00106">
    <property type="entry name" value="adh_short"/>
    <property type="match status" value="1"/>
</dbReference>
<keyword evidence="5" id="KW-1185">Reference proteome</keyword>
<evidence type="ECO:0000313" key="5">
    <source>
        <dbReference type="Proteomes" id="UP000652219"/>
    </source>
</evidence>
<evidence type="ECO:0000256" key="2">
    <source>
        <dbReference type="ARBA" id="ARBA00022857"/>
    </source>
</evidence>
<organism evidence="4 5">
    <name type="scientific">Colletotrichum sojae</name>
    <dbReference type="NCBI Taxonomy" id="2175907"/>
    <lineage>
        <taxon>Eukaryota</taxon>
        <taxon>Fungi</taxon>
        <taxon>Dikarya</taxon>
        <taxon>Ascomycota</taxon>
        <taxon>Pezizomycotina</taxon>
        <taxon>Sordariomycetes</taxon>
        <taxon>Hypocreomycetidae</taxon>
        <taxon>Glomerellales</taxon>
        <taxon>Glomerellaceae</taxon>
        <taxon>Colletotrichum</taxon>
        <taxon>Colletotrichum orchidearum species complex</taxon>
    </lineage>
</organism>
<dbReference type="EMBL" id="WIGN01000102">
    <property type="protein sequence ID" value="KAF6809372.1"/>
    <property type="molecule type" value="Genomic_DNA"/>
</dbReference>
<keyword evidence="2" id="KW-0521">NADP</keyword>
<accession>A0A8H6MUE5</accession>
<dbReference type="Proteomes" id="UP000652219">
    <property type="component" value="Unassembled WGS sequence"/>
</dbReference>
<dbReference type="PRINTS" id="PR00081">
    <property type="entry name" value="GDHRDH"/>
</dbReference>
<keyword evidence="3" id="KW-0560">Oxidoreductase</keyword>
<protein>
    <submittedName>
        <fullName evidence="4">Short-chain dehydrogenase</fullName>
    </submittedName>
</protein>
<proteinExistence type="inferred from homology"/>
<gene>
    <name evidence="4" type="ORF">CSOJ01_06960</name>
</gene>